<dbReference type="GeneID" id="26805831"/>
<dbReference type="SUPFAM" id="SSF56112">
    <property type="entry name" value="Protein kinase-like (PK-like)"/>
    <property type="match status" value="1"/>
</dbReference>
<accession>A0A0L1J6G4</accession>
<dbReference type="Pfam" id="PF06293">
    <property type="entry name" value="Kdo"/>
    <property type="match status" value="1"/>
</dbReference>
<dbReference type="InterPro" id="IPR011009">
    <property type="entry name" value="Kinase-like_dom_sf"/>
</dbReference>
<comment type="caution">
    <text evidence="1">The sequence shown here is derived from an EMBL/GenBank/DDBJ whole genome shotgun (WGS) entry which is preliminary data.</text>
</comment>
<dbReference type="Gene3D" id="1.10.510.10">
    <property type="entry name" value="Transferase(Phosphotransferase) domain 1"/>
    <property type="match status" value="1"/>
</dbReference>
<gene>
    <name evidence="1" type="ORF">ANOM_004027</name>
</gene>
<evidence type="ECO:0008006" key="3">
    <source>
        <dbReference type="Google" id="ProtNLM"/>
    </source>
</evidence>
<name>A0A0L1J6G4_ASPN3</name>
<organism evidence="1 2">
    <name type="scientific">Aspergillus nomiae NRRL (strain ATCC 15546 / NRRL 13137 / CBS 260.88 / M93)</name>
    <dbReference type="NCBI Taxonomy" id="1509407"/>
    <lineage>
        <taxon>Eukaryota</taxon>
        <taxon>Fungi</taxon>
        <taxon>Dikarya</taxon>
        <taxon>Ascomycota</taxon>
        <taxon>Pezizomycotina</taxon>
        <taxon>Eurotiomycetes</taxon>
        <taxon>Eurotiomycetidae</taxon>
        <taxon>Eurotiales</taxon>
        <taxon>Aspergillaceae</taxon>
        <taxon>Aspergillus</taxon>
        <taxon>Aspergillus subgen. Circumdati</taxon>
    </lineage>
</organism>
<sequence length="229" mass="26408">MLSSSFSIMGLYLSDCDFISCEKESETSSVFQVSLQGRRCLMKVYHTIVKQPWHPTYREIDPFLCESAAYVRLKERGLCQQGVVPDFYGVIEQIDPLQWQPHLNRFVKDKLPPNAIVLELIPNLKQIDLATYTEDRAAALLQIIHQIHDAGVCHGDPYPRNMVIQPETGRVLWIDFDRAQTVSEGSITDRQRDWMEDDTLMASELLDLLAKDVKLGKLVHAWGYYYHYS</sequence>
<dbReference type="Proteomes" id="UP000037505">
    <property type="component" value="Unassembled WGS sequence"/>
</dbReference>
<evidence type="ECO:0000313" key="2">
    <source>
        <dbReference type="Proteomes" id="UP000037505"/>
    </source>
</evidence>
<protein>
    <recommendedName>
        <fullName evidence="3">Protein kinase domain-containing protein</fullName>
    </recommendedName>
</protein>
<evidence type="ECO:0000313" key="1">
    <source>
        <dbReference type="EMBL" id="KNG87406.1"/>
    </source>
</evidence>
<dbReference type="EMBL" id="JNOM01000082">
    <property type="protein sequence ID" value="KNG87406.1"/>
    <property type="molecule type" value="Genomic_DNA"/>
</dbReference>
<dbReference type="OrthoDB" id="4185642at2759"/>
<dbReference type="RefSeq" id="XP_015408329.1">
    <property type="nucleotide sequence ID" value="XM_015549284.1"/>
</dbReference>
<reference evidence="1 2" key="1">
    <citation type="submission" date="2014-06" db="EMBL/GenBank/DDBJ databases">
        <title>The Genome of the Aflatoxigenic Filamentous Fungus Aspergillus nomius.</title>
        <authorList>
            <person name="Moore M.G."/>
            <person name="Shannon B.M."/>
            <person name="Brian M.M."/>
        </authorList>
    </citation>
    <scope>NUCLEOTIDE SEQUENCE [LARGE SCALE GENOMIC DNA]</scope>
    <source>
        <strain evidence="1 2">NRRL 13137</strain>
    </source>
</reference>
<proteinExistence type="predicted"/>
<dbReference type="STRING" id="1509407.A0A0L1J6G4"/>
<keyword evidence="2" id="KW-1185">Reference proteome</keyword>
<dbReference type="AlphaFoldDB" id="A0A0L1J6G4"/>